<dbReference type="EMBL" id="JAUORK010000004">
    <property type="protein sequence ID" value="MDO6671384.1"/>
    <property type="molecule type" value="Genomic_DNA"/>
</dbReference>
<feature type="signal peptide" evidence="1">
    <location>
        <begin position="1"/>
        <end position="22"/>
    </location>
</feature>
<dbReference type="Gene3D" id="3.40.190.100">
    <property type="entry name" value="Glycine betaine-binding periplasmic protein, domain 2"/>
    <property type="match status" value="1"/>
</dbReference>
<dbReference type="GO" id="GO:0022857">
    <property type="term" value="F:transmembrane transporter activity"/>
    <property type="evidence" value="ECO:0007669"/>
    <property type="project" value="InterPro"/>
</dbReference>
<organism evidence="3 4">
    <name type="scientific">Cobetia amphilecti</name>
    <dbReference type="NCBI Taxonomy" id="1055104"/>
    <lineage>
        <taxon>Bacteria</taxon>
        <taxon>Pseudomonadati</taxon>
        <taxon>Pseudomonadota</taxon>
        <taxon>Gammaproteobacteria</taxon>
        <taxon>Oceanospirillales</taxon>
        <taxon>Halomonadaceae</taxon>
        <taxon>Cobetia</taxon>
    </lineage>
</organism>
<protein>
    <submittedName>
        <fullName evidence="3">Glycine betaine ABC transporter substrate-binding protein</fullName>
    </submittedName>
</protein>
<feature type="domain" description="ABC-type glycine betaine transport system substrate-binding" evidence="2">
    <location>
        <begin position="24"/>
        <end position="305"/>
    </location>
</feature>
<reference evidence="3" key="1">
    <citation type="submission" date="2023-07" db="EMBL/GenBank/DDBJ databases">
        <title>Genome content predicts the carbon catabolic preferences of heterotrophic bacteria.</title>
        <authorList>
            <person name="Gralka M."/>
        </authorList>
    </citation>
    <scope>NUCLEOTIDE SEQUENCE</scope>
    <source>
        <strain evidence="3">C2R13</strain>
    </source>
</reference>
<sequence length="317" mass="35326">MIPMKHITSTLILSLSSGLANAADVTVGVPNWPTAAATSHILKVVMEDYLGLDVGLQNGTNAVIFEAMDKGTIDVHPEVWLPNQQSLHDKYVKERGTVLQDMNGVEATQGICVTREVSEQYGISSIYDLTNPETAKLFDRDGDGYGELWAGPPAAASSMVERIKAKSYGYDQTMKLYELDETLFVAELSASDKADKPIVFFCYSPHQMFQMYDLVHLEEPPHNPDTWHIIQPTDDPDWLEKSNADSAWPEAALYIHYAKKLESEQPAAANLLSHVNLDLEQINDMSYALTVDKKDPEAYAHEWVADHADLVESWLAQ</sequence>
<dbReference type="GO" id="GO:0043190">
    <property type="term" value="C:ATP-binding cassette (ABC) transporter complex"/>
    <property type="evidence" value="ECO:0007669"/>
    <property type="project" value="InterPro"/>
</dbReference>
<dbReference type="AlphaFoldDB" id="A0AAP4TX46"/>
<accession>A0AAP4TX46</accession>
<name>A0AAP4TX46_9GAMM</name>
<dbReference type="InterPro" id="IPR007210">
    <property type="entry name" value="ABC_Gly_betaine_transp_sub-bd"/>
</dbReference>
<evidence type="ECO:0000313" key="3">
    <source>
        <dbReference type="EMBL" id="MDO6671384.1"/>
    </source>
</evidence>
<evidence type="ECO:0000259" key="2">
    <source>
        <dbReference type="Pfam" id="PF04069"/>
    </source>
</evidence>
<dbReference type="CDD" id="cd13642">
    <property type="entry name" value="PBP2_BCP_1"/>
    <property type="match status" value="1"/>
</dbReference>
<dbReference type="Pfam" id="PF04069">
    <property type="entry name" value="OpuAC"/>
    <property type="match status" value="1"/>
</dbReference>
<evidence type="ECO:0000256" key="1">
    <source>
        <dbReference type="SAM" id="SignalP"/>
    </source>
</evidence>
<dbReference type="RefSeq" id="WP_165874018.1">
    <property type="nucleotide sequence ID" value="NZ_JAUORK010000004.1"/>
</dbReference>
<dbReference type="SUPFAM" id="SSF53850">
    <property type="entry name" value="Periplasmic binding protein-like II"/>
    <property type="match status" value="1"/>
</dbReference>
<gene>
    <name evidence="3" type="ORF">Q4535_04555</name>
</gene>
<proteinExistence type="predicted"/>
<evidence type="ECO:0000313" key="4">
    <source>
        <dbReference type="Proteomes" id="UP001170481"/>
    </source>
</evidence>
<feature type="chain" id="PRO_5042941413" evidence="1">
    <location>
        <begin position="23"/>
        <end position="317"/>
    </location>
</feature>
<dbReference type="Gene3D" id="3.10.105.10">
    <property type="entry name" value="Dipeptide-binding Protein, Domain 3"/>
    <property type="match status" value="2"/>
</dbReference>
<dbReference type="Proteomes" id="UP001170481">
    <property type="component" value="Unassembled WGS sequence"/>
</dbReference>
<keyword evidence="1" id="KW-0732">Signal</keyword>
<comment type="caution">
    <text evidence="3">The sequence shown here is derived from an EMBL/GenBank/DDBJ whole genome shotgun (WGS) entry which is preliminary data.</text>
</comment>